<name>A0ACC2TGL0_9FUNG</name>
<sequence length="156" mass="16639">MRNDNHFPFETRALEQDSNADPDPPQTASPGDQGADCPCFSGVKPPQAEAKRDCQSNEASQTRAITPPNKGLIKAPNGGDKTPTISFVGLKATPVANQEPSLGRGMGLWPDPMTTTTETENQVANLRSLTNKRTPGPGAILPPLILSTQIPWTHNS</sequence>
<protein>
    <submittedName>
        <fullName evidence="1">Uncharacterized protein</fullName>
    </submittedName>
</protein>
<dbReference type="EMBL" id="QTSX02002888">
    <property type="protein sequence ID" value="KAJ9073730.1"/>
    <property type="molecule type" value="Genomic_DNA"/>
</dbReference>
<proteinExistence type="predicted"/>
<comment type="caution">
    <text evidence="1">The sequence shown here is derived from an EMBL/GenBank/DDBJ whole genome shotgun (WGS) entry which is preliminary data.</text>
</comment>
<keyword evidence="2" id="KW-1185">Reference proteome</keyword>
<gene>
    <name evidence="1" type="ORF">DSO57_1013153</name>
</gene>
<organism evidence="1 2">
    <name type="scientific">Entomophthora muscae</name>
    <dbReference type="NCBI Taxonomy" id="34485"/>
    <lineage>
        <taxon>Eukaryota</taxon>
        <taxon>Fungi</taxon>
        <taxon>Fungi incertae sedis</taxon>
        <taxon>Zoopagomycota</taxon>
        <taxon>Entomophthoromycotina</taxon>
        <taxon>Entomophthoromycetes</taxon>
        <taxon>Entomophthorales</taxon>
        <taxon>Entomophthoraceae</taxon>
        <taxon>Entomophthora</taxon>
    </lineage>
</organism>
<evidence type="ECO:0000313" key="1">
    <source>
        <dbReference type="EMBL" id="KAJ9073730.1"/>
    </source>
</evidence>
<reference evidence="1" key="1">
    <citation type="submission" date="2022-04" db="EMBL/GenBank/DDBJ databases">
        <title>Genome of the entomopathogenic fungus Entomophthora muscae.</title>
        <authorList>
            <person name="Elya C."/>
            <person name="Lovett B.R."/>
            <person name="Lee E."/>
            <person name="Macias A.M."/>
            <person name="Hajek A.E."/>
            <person name="De Bivort B.L."/>
            <person name="Kasson M.T."/>
            <person name="De Fine Licht H.H."/>
            <person name="Stajich J.E."/>
        </authorList>
    </citation>
    <scope>NUCLEOTIDE SEQUENCE</scope>
    <source>
        <strain evidence="1">Berkeley</strain>
    </source>
</reference>
<accession>A0ACC2TGL0</accession>
<evidence type="ECO:0000313" key="2">
    <source>
        <dbReference type="Proteomes" id="UP001165960"/>
    </source>
</evidence>
<dbReference type="Proteomes" id="UP001165960">
    <property type="component" value="Unassembled WGS sequence"/>
</dbReference>